<evidence type="ECO:0000256" key="1">
    <source>
        <dbReference type="ARBA" id="ARBA00004162"/>
    </source>
</evidence>
<keyword evidence="11" id="KW-0325">Glycoprotein</keyword>
<dbReference type="GO" id="GO:0003676">
    <property type="term" value="F:nucleic acid binding"/>
    <property type="evidence" value="ECO:0007669"/>
    <property type="project" value="InterPro"/>
</dbReference>
<dbReference type="InterPro" id="IPR043502">
    <property type="entry name" value="DNA/RNA_pol_sf"/>
</dbReference>
<dbReference type="Pfam" id="PF00560">
    <property type="entry name" value="LRR_1"/>
    <property type="match status" value="6"/>
</dbReference>
<dbReference type="Pfam" id="PF13976">
    <property type="entry name" value="gag_pre-integrs"/>
    <property type="match status" value="1"/>
</dbReference>
<dbReference type="InterPro" id="IPR032675">
    <property type="entry name" value="LRR_dom_sf"/>
</dbReference>
<dbReference type="InterPro" id="IPR036397">
    <property type="entry name" value="RNaseH_sf"/>
</dbReference>
<comment type="subcellular location">
    <subcellularLocation>
        <location evidence="1">Cell membrane</location>
        <topology evidence="1">Single-pass membrane protein</topology>
    </subcellularLocation>
</comment>
<keyword evidence="8" id="KW-0064">Aspartyl protease</keyword>
<dbReference type="SUPFAM" id="SSF52058">
    <property type="entry name" value="L domain-like"/>
    <property type="match status" value="1"/>
</dbReference>
<dbReference type="GO" id="GO:0015074">
    <property type="term" value="P:DNA integration"/>
    <property type="evidence" value="ECO:0007669"/>
    <property type="project" value="InterPro"/>
</dbReference>
<feature type="compositionally biased region" description="Pro residues" evidence="12">
    <location>
        <begin position="839"/>
        <end position="855"/>
    </location>
</feature>
<evidence type="ECO:0000259" key="14">
    <source>
        <dbReference type="PROSITE" id="PS50994"/>
    </source>
</evidence>
<keyword evidence="3" id="KW-1003">Cell membrane</keyword>
<feature type="region of interest" description="Disordered" evidence="12">
    <location>
        <begin position="812"/>
        <end position="890"/>
    </location>
</feature>
<dbReference type="PROSITE" id="PS50994">
    <property type="entry name" value="INTEGRASE"/>
    <property type="match status" value="1"/>
</dbReference>
<evidence type="ECO:0000313" key="16">
    <source>
        <dbReference type="Proteomes" id="UP000235145"/>
    </source>
</evidence>
<keyword evidence="8" id="KW-0645">Protease</keyword>
<dbReference type="Pfam" id="PF13855">
    <property type="entry name" value="LRR_8"/>
    <property type="match status" value="2"/>
</dbReference>
<feature type="region of interest" description="Disordered" evidence="12">
    <location>
        <begin position="275"/>
        <end position="307"/>
    </location>
</feature>
<dbReference type="PANTHER" id="PTHR48062">
    <property type="entry name" value="RECEPTOR-LIKE PROTEIN 14"/>
    <property type="match status" value="1"/>
</dbReference>
<protein>
    <recommendedName>
        <fullName evidence="14">Integrase catalytic domain-containing protein</fullName>
    </recommendedName>
</protein>
<dbReference type="Pfam" id="PF07727">
    <property type="entry name" value="RVT_2"/>
    <property type="match status" value="1"/>
</dbReference>
<dbReference type="Pfam" id="PF25597">
    <property type="entry name" value="SH3_retrovirus"/>
    <property type="match status" value="1"/>
</dbReference>
<evidence type="ECO:0000256" key="10">
    <source>
        <dbReference type="ARBA" id="ARBA00023136"/>
    </source>
</evidence>
<dbReference type="GO" id="GO:0006952">
    <property type="term" value="P:defense response"/>
    <property type="evidence" value="ECO:0007669"/>
    <property type="project" value="UniProtKB-ARBA"/>
</dbReference>
<proteinExistence type="inferred from homology"/>
<keyword evidence="7" id="KW-0677">Repeat</keyword>
<feature type="region of interest" description="Disordered" evidence="12">
    <location>
        <begin position="59"/>
        <end position="78"/>
    </location>
</feature>
<dbReference type="GO" id="GO:0051707">
    <property type="term" value="P:response to other organism"/>
    <property type="evidence" value="ECO:0007669"/>
    <property type="project" value="UniProtKB-ARBA"/>
</dbReference>
<feature type="transmembrane region" description="Helical" evidence="13">
    <location>
        <begin position="2333"/>
        <end position="2355"/>
    </location>
</feature>
<dbReference type="CDD" id="cd09272">
    <property type="entry name" value="RNase_HI_RT_Ty1"/>
    <property type="match status" value="1"/>
</dbReference>
<keyword evidence="5 13" id="KW-0812">Transmembrane</keyword>
<dbReference type="SUPFAM" id="SSF56672">
    <property type="entry name" value="DNA/RNA polymerases"/>
    <property type="match status" value="1"/>
</dbReference>
<dbReference type="EMBL" id="NBSK02000001">
    <property type="protein sequence ID" value="KAJ0225690.1"/>
    <property type="molecule type" value="Genomic_DNA"/>
</dbReference>
<dbReference type="InterPro" id="IPR057670">
    <property type="entry name" value="SH3_retrovirus"/>
</dbReference>
<keyword evidence="6" id="KW-0732">Signal</keyword>
<evidence type="ECO:0000256" key="7">
    <source>
        <dbReference type="ARBA" id="ARBA00022737"/>
    </source>
</evidence>
<comment type="caution">
    <text evidence="15">The sequence shown here is derived from an EMBL/GenBank/DDBJ whole genome shotgun (WGS) entry which is preliminary data.</text>
</comment>
<dbReference type="InterPro" id="IPR054722">
    <property type="entry name" value="PolX-like_BBD"/>
</dbReference>
<dbReference type="Gene3D" id="3.30.420.10">
    <property type="entry name" value="Ribonuclease H-like superfamily/Ribonuclease H"/>
    <property type="match status" value="1"/>
</dbReference>
<evidence type="ECO:0000256" key="11">
    <source>
        <dbReference type="ARBA" id="ARBA00023180"/>
    </source>
</evidence>
<gene>
    <name evidence="15" type="ORF">LSAT_V11C100013690</name>
</gene>
<feature type="compositionally biased region" description="Low complexity" evidence="12">
    <location>
        <begin position="821"/>
        <end position="838"/>
    </location>
</feature>
<dbReference type="GO" id="GO:0004190">
    <property type="term" value="F:aspartic-type endopeptidase activity"/>
    <property type="evidence" value="ECO:0007669"/>
    <property type="project" value="UniProtKB-KW"/>
</dbReference>
<evidence type="ECO:0000256" key="2">
    <source>
        <dbReference type="ARBA" id="ARBA00009592"/>
    </source>
</evidence>
<dbReference type="InterPro" id="IPR012337">
    <property type="entry name" value="RNaseH-like_sf"/>
</dbReference>
<evidence type="ECO:0000256" key="4">
    <source>
        <dbReference type="ARBA" id="ARBA00022614"/>
    </source>
</evidence>
<evidence type="ECO:0000256" key="12">
    <source>
        <dbReference type="SAM" id="MobiDB-lite"/>
    </source>
</evidence>
<keyword evidence="4" id="KW-0433">Leucine-rich repeat</keyword>
<evidence type="ECO:0000256" key="8">
    <source>
        <dbReference type="ARBA" id="ARBA00022750"/>
    </source>
</evidence>
<keyword evidence="10 13" id="KW-0472">Membrane</keyword>
<dbReference type="SUPFAM" id="SSF52047">
    <property type="entry name" value="RNI-like"/>
    <property type="match status" value="1"/>
</dbReference>
<reference evidence="15 16" key="1">
    <citation type="journal article" date="2017" name="Nat. Commun.">
        <title>Genome assembly with in vitro proximity ligation data and whole-genome triplication in lettuce.</title>
        <authorList>
            <person name="Reyes-Chin-Wo S."/>
            <person name="Wang Z."/>
            <person name="Yang X."/>
            <person name="Kozik A."/>
            <person name="Arikit S."/>
            <person name="Song C."/>
            <person name="Xia L."/>
            <person name="Froenicke L."/>
            <person name="Lavelle D.O."/>
            <person name="Truco M.J."/>
            <person name="Xia R."/>
            <person name="Zhu S."/>
            <person name="Xu C."/>
            <person name="Xu H."/>
            <person name="Xu X."/>
            <person name="Cox K."/>
            <person name="Korf I."/>
            <person name="Meyers B.C."/>
            <person name="Michelmore R.W."/>
        </authorList>
    </citation>
    <scope>NUCLEOTIDE SEQUENCE [LARGE SCALE GENOMIC DNA]</scope>
    <source>
        <strain evidence="16">cv. Salinas</strain>
        <tissue evidence="15">Seedlings</tissue>
    </source>
</reference>
<evidence type="ECO:0000313" key="15">
    <source>
        <dbReference type="EMBL" id="KAJ0225690.1"/>
    </source>
</evidence>
<dbReference type="InterPro" id="IPR013103">
    <property type="entry name" value="RVT_2"/>
</dbReference>
<organism evidence="15 16">
    <name type="scientific">Lactuca sativa</name>
    <name type="common">Garden lettuce</name>
    <dbReference type="NCBI Taxonomy" id="4236"/>
    <lineage>
        <taxon>Eukaryota</taxon>
        <taxon>Viridiplantae</taxon>
        <taxon>Streptophyta</taxon>
        <taxon>Embryophyta</taxon>
        <taxon>Tracheophyta</taxon>
        <taxon>Spermatophyta</taxon>
        <taxon>Magnoliopsida</taxon>
        <taxon>eudicotyledons</taxon>
        <taxon>Gunneridae</taxon>
        <taxon>Pentapetalae</taxon>
        <taxon>asterids</taxon>
        <taxon>campanulids</taxon>
        <taxon>Asterales</taxon>
        <taxon>Asteraceae</taxon>
        <taxon>Cichorioideae</taxon>
        <taxon>Cichorieae</taxon>
        <taxon>Lactucinae</taxon>
        <taxon>Lactuca</taxon>
    </lineage>
</organism>
<evidence type="ECO:0000256" key="9">
    <source>
        <dbReference type="ARBA" id="ARBA00022989"/>
    </source>
</evidence>
<dbReference type="Proteomes" id="UP000235145">
    <property type="component" value="Unassembled WGS sequence"/>
</dbReference>
<dbReference type="FunFam" id="3.80.10.10:FF:000111">
    <property type="entry name" value="LRR receptor-like serine/threonine-protein kinase ERECTA"/>
    <property type="match status" value="1"/>
</dbReference>
<dbReference type="InterPro" id="IPR025724">
    <property type="entry name" value="GAG-pre-integrase_dom"/>
</dbReference>
<dbReference type="Pfam" id="PF14223">
    <property type="entry name" value="Retrotran_gag_2"/>
    <property type="match status" value="1"/>
</dbReference>
<dbReference type="SMART" id="SM00369">
    <property type="entry name" value="LRR_TYP"/>
    <property type="match status" value="16"/>
</dbReference>
<dbReference type="PANTHER" id="PTHR48062:SF21">
    <property type="entry name" value="RECEPTOR-LIKE PROTEIN 12"/>
    <property type="match status" value="1"/>
</dbReference>
<evidence type="ECO:0000256" key="5">
    <source>
        <dbReference type="ARBA" id="ARBA00022692"/>
    </source>
</evidence>
<dbReference type="InterPro" id="IPR003591">
    <property type="entry name" value="Leu-rich_rpt_typical-subtyp"/>
</dbReference>
<keyword evidence="8" id="KW-0378">Hydrolase</keyword>
<evidence type="ECO:0000256" key="6">
    <source>
        <dbReference type="ARBA" id="ARBA00022729"/>
    </source>
</evidence>
<dbReference type="GO" id="GO:0005886">
    <property type="term" value="C:plasma membrane"/>
    <property type="evidence" value="ECO:0007669"/>
    <property type="project" value="UniProtKB-SubCell"/>
</dbReference>
<dbReference type="InterPro" id="IPR051502">
    <property type="entry name" value="RLP_Defense_Trigger"/>
</dbReference>
<dbReference type="Gene3D" id="3.80.10.10">
    <property type="entry name" value="Ribonuclease Inhibitor"/>
    <property type="match status" value="4"/>
</dbReference>
<dbReference type="Gene3D" id="3.30.1490.310">
    <property type="match status" value="1"/>
</dbReference>
<feature type="compositionally biased region" description="Low complexity" evidence="12">
    <location>
        <begin position="280"/>
        <end position="304"/>
    </location>
</feature>
<dbReference type="SUPFAM" id="SSF53098">
    <property type="entry name" value="Ribonuclease H-like"/>
    <property type="match status" value="1"/>
</dbReference>
<dbReference type="InterPro" id="IPR001611">
    <property type="entry name" value="Leu-rich_rpt"/>
</dbReference>
<dbReference type="Pfam" id="PF22936">
    <property type="entry name" value="Pol_BBD"/>
    <property type="match status" value="1"/>
</dbReference>
<comment type="similarity">
    <text evidence="2">Belongs to the RLP family.</text>
</comment>
<evidence type="ECO:0000256" key="3">
    <source>
        <dbReference type="ARBA" id="ARBA00022475"/>
    </source>
</evidence>
<keyword evidence="16" id="KW-1185">Reference proteome</keyword>
<feature type="domain" description="Integrase catalytic" evidence="14">
    <location>
        <begin position="537"/>
        <end position="710"/>
    </location>
</feature>
<name>A0A9R1WMY9_LACSA</name>
<sequence length="2387" mass="268189">MALIAAFSTSEKTSHNSHKFGFTLSPTNYGFWKTMIHPFLVTNNLIGYIDGSIPCPSKTIDQTSSSDKETTTETQPNPNYQIWISNDAHVRMLLISTISEAAFPHVQGTTTSREVWLSLERAYAPHTSSREYTLKTQLLKIQMKGDETSEAYLNRAKEYADALSNIGEAFKEKDLVMLVIAGLHEDYNGLKSTLLARQVPTAFNELQGLLSDHDYMIKQSIPVVPSQQAFTTHTVGMSTLTGSSPQDPVHALNQLASQLGFSLQPVSQQPQACFTSYSQNNRGRGRTTNNRGRGRSSNNRTSRGQFNWASNQNMVYGTCNRCGIGHIPSDCPNHVPATFRNRQQSSANHADYRSQSPSWLLDTGANSHVAPESSSVGTAEPYYGEDFLHVGNGKGLPILHVGSTQLHSPNKPLSLLNILHVPQIKQHLLSVQQFCHDNNVFFEFHDTFYSMKDEKSGNILLTGPSKNGLYSLHLPSFQPISRKVFTAVRAPVHTWHQRLGHPHSQLLHSMLSKYSLPVLHKKSCIPCNACHVGKSSKLSLPLSNFKSSCILDLVFCDVWGPAPITSSDGHTYFLLCVDHFTRYMWFFPLKHKSDVFPQFKHFLAMVERQFNTKLKSVQTDWGGEFRNLPNFFSPLGITHRRSCPHTSEQNGFVERRHRHVVETGLTLLAQSGVPSRFWHYAYDTAVYLINRMPSRTASNVSPLEHAFSHKPDFSFLRVFGCLCYPHIRPYNQHKMDFRSLPCVFLGYSPDHHGYRCLDITTDRMYIVRHVRFVEQHFPFLHTVPPPEIPTPSDPYISSYPTLISSSETITPITLTESPPATDNSPNTSTHSDDTTPNSPSTPPAPTPTSSVPPPTTSSNANAHTNHPPPRVRPSHLRPNPKPRVPFNPYAFTSHTDFSTIEPTTFANANKSPKWQAAMNEEYHALMHNQTWSLVPPVPNANVVDCKWVYKLKRDQTGKITRYKARLVAKGFNQQPGIDYTETFSPVVKSTTIRTVLSLAVTQKWSLRQLDVQNAFLHGELNETIYLRQPPGFVDPMKPHHLCLLHKSLYGLKQAPRAWFHRLTKVLQALGFHGSKTDSSLFIYSSKGTTLYMLVYVDDIILTGNNSTAIDKIIKQLSQTFSLQDLGSLSYFLGIELVPKDSDILLSQKKYILELLQRANLSHAKPVSSPITTTANLYLGDSALFDDPVKYRQLVGALQYVTLSRPDITYAVNKGTSDYGLLIKQNSGSVLHAYTDSHAPSLNAFSDADWAGSLDDRRSTGGYAIYLGNNLISWSARKQRTVSRSSTESEYKALADTVAELTWLEALLRELRVSMKSVPVLWCDNLGATYLSANPVFHARTKHVEVDFHFVREKVAARKLSVQFISTHDQIADIFTKPLSSQRFAEIRSKLQDASSEDVLIPFIYIAEFAALENLEMLDLTNCLFTGTFQIDGFKRVSIFRKLKILNLAYNDFNNSLIASLSALPSLKALDLQGNRRFRSFRAQEFAALENLEVLDLTRCEIDTFKIHGFEKVSILRKLEILYLRDNRFSDSIIASLSVLPSLKTLDLQANWLSRSFPAQELANLTNLEELHLSDTGLHGTPNIQEFRNLPDLEVLLLRKNGFNGTIPMEAFSTFNHLEVLDLSYNHFVGSIPSTIHTLSSLKAVSFAYNDLNGSLEDHGFCGLKNLMELDLSYNKPNGILPRCFNSVSSLKMLDVSSNQFTGILVPSLIANLTSLEYIDFSHNKFDGSFSFSSFSNHPKLEVVRFGSDNDTFEVETEEPIGWIPMFQLKFLELSNCNINRRKGHVVPMFLLHQYNLQVVDMSHNSLRGVFPNWLIKNNTNLEALNLRNNSFGGIISISSYRNANMQELDVSGNHMIGTIPNDIQKFAPYIVRLNLSMNALSGAIPSSVGDLNELSLLDLSDNELSGEVPKGLFTNMSSLMILKLSNNKLYGEVLSGNLSLLNINRVHLDNNHFTGKIGKEIPEYLTALDISNNFFTGMIPGWISNMSDLSELLMRNNSFEGRFPCGTAQFSFLDISQNSFSGPIPSCLNLQQMEHLHLGSNRFTGWIPDHFRNLTKVLTLDIGNNNLSGMIPEFLGELSTLRILLLRKNNFSGFIPKQLCQLSNVSLIDLSSNSLSGSIPSCLQNITGPSDLAFIETSVSLYHMFSSYDYVSAIRRSYNIYFHIQELETQDEVEFTTKKLFLHYKGDILDYMTGLDLSSNKLTGEIPQELGLLSQIRALNLSHNQLTGPIPVNFSNLAKIESLDLSSNGLTGKVPSELIKLTSLSTFNVSHNNLSGRLPEMKAQFGTFTEASYEGNPLLCGLPLEKKCSTDSQVTDSSAEEDNEKWYAIDMTWFYVSSGSTCGVLLLGFVALLYINPYWRRRWLHWVEDCMFTFYYFLYDLVRKPTL</sequence>
<evidence type="ECO:0000256" key="13">
    <source>
        <dbReference type="SAM" id="Phobius"/>
    </source>
</evidence>
<dbReference type="InterPro" id="IPR001584">
    <property type="entry name" value="Integrase_cat-core"/>
</dbReference>
<accession>A0A9R1WMY9</accession>
<keyword evidence="9 13" id="KW-1133">Transmembrane helix</keyword>
<dbReference type="FunFam" id="3.80.10.10:FF:000095">
    <property type="entry name" value="LRR receptor-like serine/threonine-protein kinase GSO1"/>
    <property type="match status" value="2"/>
</dbReference>